<dbReference type="GO" id="GO:0005739">
    <property type="term" value="C:mitochondrion"/>
    <property type="evidence" value="ECO:0007669"/>
    <property type="project" value="TreeGrafter"/>
</dbReference>
<dbReference type="CDD" id="cd06071">
    <property type="entry name" value="Beach"/>
    <property type="match status" value="1"/>
</dbReference>
<dbReference type="FunFam" id="1.10.1540.10:FF:000003">
    <property type="entry name" value="WD repeat-containing protein 81 isoform X1"/>
    <property type="match status" value="1"/>
</dbReference>
<dbReference type="GO" id="GO:0035973">
    <property type="term" value="P:aggrephagy"/>
    <property type="evidence" value="ECO:0007669"/>
    <property type="project" value="TreeGrafter"/>
</dbReference>
<proteinExistence type="predicted"/>
<dbReference type="Gene3D" id="1.10.1540.10">
    <property type="entry name" value="BEACH domain"/>
    <property type="match status" value="1"/>
</dbReference>
<keyword evidence="5" id="KW-1185">Reference proteome</keyword>
<dbReference type="SUPFAM" id="SSF56112">
    <property type="entry name" value="Protein kinase-like (PK-like)"/>
    <property type="match status" value="1"/>
</dbReference>
<dbReference type="GO" id="GO:0035014">
    <property type="term" value="F:phosphatidylinositol 3-kinase regulator activity"/>
    <property type="evidence" value="ECO:0007669"/>
    <property type="project" value="TreeGrafter"/>
</dbReference>
<organism evidence="4 5">
    <name type="scientific">Elysia chlorotica</name>
    <name type="common">Eastern emerald elysia</name>
    <name type="synonym">Sea slug</name>
    <dbReference type="NCBI Taxonomy" id="188477"/>
    <lineage>
        <taxon>Eukaryota</taxon>
        <taxon>Metazoa</taxon>
        <taxon>Spiralia</taxon>
        <taxon>Lophotrochozoa</taxon>
        <taxon>Mollusca</taxon>
        <taxon>Gastropoda</taxon>
        <taxon>Heterobranchia</taxon>
        <taxon>Euthyneura</taxon>
        <taxon>Panpulmonata</taxon>
        <taxon>Sacoglossa</taxon>
        <taxon>Placobranchoidea</taxon>
        <taxon>Plakobranchidae</taxon>
        <taxon>Elysia</taxon>
    </lineage>
</organism>
<accession>A0A3S1B2K9</accession>
<evidence type="ECO:0000256" key="1">
    <source>
        <dbReference type="ARBA" id="ARBA00022574"/>
    </source>
</evidence>
<feature type="domain" description="BEACH" evidence="3">
    <location>
        <begin position="385"/>
        <end position="658"/>
    </location>
</feature>
<dbReference type="PROSITE" id="PS50197">
    <property type="entry name" value="BEACH"/>
    <property type="match status" value="1"/>
</dbReference>
<keyword evidence="1" id="KW-0853">WD repeat</keyword>
<evidence type="ECO:0000259" key="3">
    <source>
        <dbReference type="PROSITE" id="PS50197"/>
    </source>
</evidence>
<evidence type="ECO:0000313" key="4">
    <source>
        <dbReference type="EMBL" id="RUS78381.1"/>
    </source>
</evidence>
<comment type="caution">
    <text evidence="4">The sequence shown here is derived from an EMBL/GenBank/DDBJ whole genome shotgun (WGS) entry which is preliminary data.</text>
</comment>
<reference evidence="4 5" key="1">
    <citation type="submission" date="2019-01" db="EMBL/GenBank/DDBJ databases">
        <title>A draft genome assembly of the solar-powered sea slug Elysia chlorotica.</title>
        <authorList>
            <person name="Cai H."/>
            <person name="Li Q."/>
            <person name="Fang X."/>
            <person name="Li J."/>
            <person name="Curtis N.E."/>
            <person name="Altenburger A."/>
            <person name="Shibata T."/>
            <person name="Feng M."/>
            <person name="Maeda T."/>
            <person name="Schwartz J.A."/>
            <person name="Shigenobu S."/>
            <person name="Lundholm N."/>
            <person name="Nishiyama T."/>
            <person name="Yang H."/>
            <person name="Hasebe M."/>
            <person name="Li S."/>
            <person name="Pierce S.K."/>
            <person name="Wang J."/>
        </authorList>
    </citation>
    <scope>NUCLEOTIDE SEQUENCE [LARGE SCALE GENOMIC DNA]</scope>
    <source>
        <strain evidence="4">EC2010</strain>
        <tissue evidence="4">Whole organism of an adult</tissue>
    </source>
</reference>
<evidence type="ECO:0000256" key="2">
    <source>
        <dbReference type="ARBA" id="ARBA00022737"/>
    </source>
</evidence>
<dbReference type="InterPro" id="IPR052651">
    <property type="entry name" value="WDR81"/>
</dbReference>
<gene>
    <name evidence="4" type="ORF">EGW08_013852</name>
</gene>
<feature type="non-terminal residue" evidence="4">
    <location>
        <position position="774"/>
    </location>
</feature>
<sequence length="774" mass="88190">MYNRNTVPEETSKQICNTLRLPHKHCQQLSADRAVCLVNNDWIKSLHRGRIISLSGNEKLEVCKVQRFLSRSCEEVPSPWVRISVKAITKSDEIYEGLPRACLQKQWACGSLYEFMSHVCKENLSNLWVQAHNTLTNAKLNQIPHDTDLSFTDLIRKYLCRLSPGVYIKVPTACAEGEQKLPKGTGMRSHSIVDNSEKFYPGGSSRVILGHSSSFYTTAETNLCHGLVPIDFVIETDEHFLIVQPYIHYSLRDSVMFSPTILETSYAKSLFIVYQLLHTMHSLHNTGLCMGDIRLADILMDKNMWLHVTSPRLGILRSKNLDFSSPGVDSASMYITANSPDGIPPSNSFLYNSIAQSTRQQVFDNLTNNERILQAASEFMKAEKFKNYEIFQLDQIVSAWVHRDINNFQYLMILNHLAGRKMGDPNNHPVLPWVLDFSAPDSGYRDLSKSKFRLNKGDGQLDFTYFGMTGVTDEGGHVPHHVSDILSDITYYVYKARRTPKSVLCAHVRSNWVPHEYPLSMQRLQEWTPDECIPEFFIDPTIFNSIHEDLADLEIPPWSKNTVDFVIQHLAALESDHVSKNLHHWIDLTFGYKLSGTEAIKAKNVHLHLVDCHKHLTSHGIVQLFEEPHPPRVGSSHNQIMLPRVMRGLLNTQRHPVGFPDSDANPQSGDLSFNNSEAERVLQYPIYMPKSYNPLEDLERCEALLGFKGKVLHTSLSPTAVKRSEPIQYQDEGVADDMVTLLCLICEMCLDDRLRMQDSSPTLWARVRMIRRVA</sequence>
<dbReference type="InterPro" id="IPR036372">
    <property type="entry name" value="BEACH_dom_sf"/>
</dbReference>
<dbReference type="PANTHER" id="PTHR44662">
    <property type="entry name" value="WD REPEAT-CONTAINING PROTEIN 81"/>
    <property type="match status" value="1"/>
</dbReference>
<dbReference type="PANTHER" id="PTHR44662:SF1">
    <property type="entry name" value="WD REPEAT-CONTAINING PROTEIN 81"/>
    <property type="match status" value="1"/>
</dbReference>
<evidence type="ECO:0000313" key="5">
    <source>
        <dbReference type="Proteomes" id="UP000271974"/>
    </source>
</evidence>
<keyword evidence="2" id="KW-0677">Repeat</keyword>
<dbReference type="OrthoDB" id="29306at2759"/>
<dbReference type="InterPro" id="IPR011009">
    <property type="entry name" value="Kinase-like_dom_sf"/>
</dbReference>
<dbReference type="Proteomes" id="UP000271974">
    <property type="component" value="Unassembled WGS sequence"/>
</dbReference>
<dbReference type="Pfam" id="PF02138">
    <property type="entry name" value="Beach"/>
    <property type="match status" value="1"/>
</dbReference>
<dbReference type="STRING" id="188477.A0A3S1B2K9"/>
<dbReference type="InterPro" id="IPR000409">
    <property type="entry name" value="BEACH_dom"/>
</dbReference>
<dbReference type="EMBL" id="RQTK01000513">
    <property type="protein sequence ID" value="RUS78381.1"/>
    <property type="molecule type" value="Genomic_DNA"/>
</dbReference>
<dbReference type="Gene3D" id="1.10.510.10">
    <property type="entry name" value="Transferase(Phosphotransferase) domain 1"/>
    <property type="match status" value="1"/>
</dbReference>
<dbReference type="AlphaFoldDB" id="A0A3S1B2K9"/>
<dbReference type="SUPFAM" id="SSF81837">
    <property type="entry name" value="BEACH domain"/>
    <property type="match status" value="1"/>
</dbReference>
<name>A0A3S1B2K9_ELYCH</name>
<dbReference type="SMART" id="SM01026">
    <property type="entry name" value="Beach"/>
    <property type="match status" value="1"/>
</dbReference>
<protein>
    <recommendedName>
        <fullName evidence="3">BEACH domain-containing protein</fullName>
    </recommendedName>
</protein>